<evidence type="ECO:0000256" key="4">
    <source>
        <dbReference type="SAM" id="MobiDB-lite"/>
    </source>
</evidence>
<dbReference type="InterPro" id="IPR020449">
    <property type="entry name" value="Tscrpt_reg_AraC-type_HTH"/>
</dbReference>
<dbReference type="SUPFAM" id="SSF46689">
    <property type="entry name" value="Homeodomain-like"/>
    <property type="match status" value="2"/>
</dbReference>
<dbReference type="GO" id="GO:0043565">
    <property type="term" value="F:sequence-specific DNA binding"/>
    <property type="evidence" value="ECO:0007669"/>
    <property type="project" value="InterPro"/>
</dbReference>
<dbReference type="Proteomes" id="UP000542813">
    <property type="component" value="Unassembled WGS sequence"/>
</dbReference>
<dbReference type="InterPro" id="IPR018060">
    <property type="entry name" value="HTH_AraC"/>
</dbReference>
<evidence type="ECO:0000313" key="6">
    <source>
        <dbReference type="EMBL" id="MBB5787132.1"/>
    </source>
</evidence>
<protein>
    <submittedName>
        <fullName evidence="6">AraC-like DNA-binding protein</fullName>
    </submittedName>
</protein>
<dbReference type="PANTHER" id="PTHR46796:SF13">
    <property type="entry name" value="HTH-TYPE TRANSCRIPTIONAL ACTIVATOR RHAS"/>
    <property type="match status" value="1"/>
</dbReference>
<dbReference type="Gene3D" id="2.60.120.10">
    <property type="entry name" value="Jelly Rolls"/>
    <property type="match status" value="1"/>
</dbReference>
<dbReference type="SMART" id="SM00342">
    <property type="entry name" value="HTH_ARAC"/>
    <property type="match status" value="1"/>
</dbReference>
<organism evidence="6 7">
    <name type="scientific">Jiangella mangrovi</name>
    <dbReference type="NCBI Taxonomy" id="1524084"/>
    <lineage>
        <taxon>Bacteria</taxon>
        <taxon>Bacillati</taxon>
        <taxon>Actinomycetota</taxon>
        <taxon>Actinomycetes</taxon>
        <taxon>Jiangellales</taxon>
        <taxon>Jiangellaceae</taxon>
        <taxon>Jiangella</taxon>
    </lineage>
</organism>
<dbReference type="RefSeq" id="WP_184820997.1">
    <property type="nucleotide sequence ID" value="NZ_JACHMM010000001.1"/>
</dbReference>
<gene>
    <name evidence="6" type="ORF">HD601_001707</name>
</gene>
<keyword evidence="3" id="KW-0804">Transcription</keyword>
<keyword evidence="2 6" id="KW-0238">DNA-binding</keyword>
<dbReference type="Gene3D" id="1.10.10.60">
    <property type="entry name" value="Homeodomain-like"/>
    <property type="match status" value="2"/>
</dbReference>
<dbReference type="PANTHER" id="PTHR46796">
    <property type="entry name" value="HTH-TYPE TRANSCRIPTIONAL ACTIVATOR RHAS-RELATED"/>
    <property type="match status" value="1"/>
</dbReference>
<feature type="region of interest" description="Disordered" evidence="4">
    <location>
        <begin position="255"/>
        <end position="298"/>
    </location>
</feature>
<dbReference type="InterPro" id="IPR018062">
    <property type="entry name" value="HTH_AraC-typ_CS"/>
</dbReference>
<evidence type="ECO:0000313" key="7">
    <source>
        <dbReference type="Proteomes" id="UP000542813"/>
    </source>
</evidence>
<dbReference type="EMBL" id="JACHMM010000001">
    <property type="protein sequence ID" value="MBB5787132.1"/>
    <property type="molecule type" value="Genomic_DNA"/>
</dbReference>
<dbReference type="PROSITE" id="PS00041">
    <property type="entry name" value="HTH_ARAC_FAMILY_1"/>
    <property type="match status" value="1"/>
</dbReference>
<dbReference type="PROSITE" id="PS01124">
    <property type="entry name" value="HTH_ARAC_FAMILY_2"/>
    <property type="match status" value="1"/>
</dbReference>
<dbReference type="AlphaFoldDB" id="A0A7W9GNV3"/>
<dbReference type="InterPro" id="IPR014710">
    <property type="entry name" value="RmlC-like_jellyroll"/>
</dbReference>
<evidence type="ECO:0000259" key="5">
    <source>
        <dbReference type="PROSITE" id="PS01124"/>
    </source>
</evidence>
<dbReference type="InterPro" id="IPR011051">
    <property type="entry name" value="RmlC_Cupin_sf"/>
</dbReference>
<comment type="caution">
    <text evidence="6">The sequence shown here is derived from an EMBL/GenBank/DDBJ whole genome shotgun (WGS) entry which is preliminary data.</text>
</comment>
<keyword evidence="7" id="KW-1185">Reference proteome</keyword>
<feature type="domain" description="HTH araC/xylS-type" evidence="5">
    <location>
        <begin position="164"/>
        <end position="265"/>
    </location>
</feature>
<keyword evidence="1" id="KW-0805">Transcription regulation</keyword>
<reference evidence="6 7" key="1">
    <citation type="submission" date="2020-08" db="EMBL/GenBank/DDBJ databases">
        <title>Sequencing the genomes of 1000 actinobacteria strains.</title>
        <authorList>
            <person name="Klenk H.-P."/>
        </authorList>
    </citation>
    <scope>NUCLEOTIDE SEQUENCE [LARGE SCALE GENOMIC DNA]</scope>
    <source>
        <strain evidence="6 7">DSM 102122</strain>
    </source>
</reference>
<accession>A0A7W9GNV3</accession>
<feature type="compositionally biased region" description="Low complexity" evidence="4">
    <location>
        <begin position="276"/>
        <end position="298"/>
    </location>
</feature>
<dbReference type="InterPro" id="IPR050204">
    <property type="entry name" value="AraC_XylS_family_regulators"/>
</dbReference>
<dbReference type="GO" id="GO:0003700">
    <property type="term" value="F:DNA-binding transcription factor activity"/>
    <property type="evidence" value="ECO:0007669"/>
    <property type="project" value="InterPro"/>
</dbReference>
<dbReference type="Pfam" id="PF12833">
    <property type="entry name" value="HTH_18"/>
    <property type="match status" value="1"/>
</dbReference>
<dbReference type="InterPro" id="IPR009057">
    <property type="entry name" value="Homeodomain-like_sf"/>
</dbReference>
<sequence>MTAVLPAPDETAAIQAQWEMSSVRRVRLGAGEVLTDAPGSLWALVHEGAVLVETATGRHPLAAGDAVHVDARTAYRLVAAAPALVLAADLRLVVPAHPLPSPLVVTAFSERHRGVTGLVTTCPINDGRHPALFVASYAGLVGAAMTASWLEDAPPPGAAPLGDEQVASVVAALVDRPGEPWTLDRMAGLVHLSRSALTDRFRRATGRSPMQVLRDVRMGEARQLLGVEGQPVTRVAYAVGYGSVAAFSRAFSSSHGVTPQRWREQAPCGQRAGIRSSANPSPAATAATAPTTNGQRTP</sequence>
<dbReference type="SUPFAM" id="SSF51182">
    <property type="entry name" value="RmlC-like cupins"/>
    <property type="match status" value="1"/>
</dbReference>
<evidence type="ECO:0000256" key="3">
    <source>
        <dbReference type="ARBA" id="ARBA00023163"/>
    </source>
</evidence>
<name>A0A7W9GNV3_9ACTN</name>
<dbReference type="PRINTS" id="PR00032">
    <property type="entry name" value="HTHARAC"/>
</dbReference>
<evidence type="ECO:0000256" key="2">
    <source>
        <dbReference type="ARBA" id="ARBA00023125"/>
    </source>
</evidence>
<proteinExistence type="predicted"/>
<evidence type="ECO:0000256" key="1">
    <source>
        <dbReference type="ARBA" id="ARBA00023015"/>
    </source>
</evidence>